<dbReference type="AlphaFoldDB" id="A0A5B2TAH3"/>
<dbReference type="EMBL" id="VUKA01000046">
    <property type="protein sequence ID" value="KAA2211229.1"/>
    <property type="molecule type" value="Genomic_DNA"/>
</dbReference>
<reference evidence="1 2" key="1">
    <citation type="journal article" date="2015" name="Int. J. Syst. Evol. Microbiol.">
        <title>Roseomonas oryzae sp. nov., isolated from paddy rhizosphere soil.</title>
        <authorList>
            <person name="Ramaprasad E.V."/>
            <person name="Sasikala Ch."/>
            <person name="Ramana Ch.V."/>
        </authorList>
    </citation>
    <scope>NUCLEOTIDE SEQUENCE [LARGE SCALE GENOMIC DNA]</scope>
    <source>
        <strain evidence="1 2">KCTC 42542</strain>
    </source>
</reference>
<evidence type="ECO:0000313" key="2">
    <source>
        <dbReference type="Proteomes" id="UP000322110"/>
    </source>
</evidence>
<proteinExistence type="predicted"/>
<accession>A0A5B2TAH3</accession>
<evidence type="ECO:0000313" key="1">
    <source>
        <dbReference type="EMBL" id="KAA2211229.1"/>
    </source>
</evidence>
<dbReference type="Proteomes" id="UP000322110">
    <property type="component" value="Unassembled WGS sequence"/>
</dbReference>
<sequence>MTLPHDDEALSLLHERIAHTLTDGLYRVGEVFELTFGKEAAHAAMCSLLLNGIGTGAPVTCSSQTYEEADRRGWKEYLDDLPDIEVTQLWRDGAEYAGQGIAPHEPYEGAPSLDDRRRRVEKIIAHGRVLATCAETIFGKDYLAIWEGVAARAAIDFGGSLTLEGIRLLSGVSLNAVRNAVSLGELNLDKAGRVSSTQAEAWLKRRREFCPSRWKNLQDNQAPFDRILVTGAGDRSNVLVPQDAEGTPFMPQHVVRPAKGRPGISITVGAKGSEEQHSDFFDALKALADMEVARWRRRNSAGNWGIVRARGPWVLVSKAEIERQLAAILKEAA</sequence>
<name>A0A5B2TAH3_9PROT</name>
<organism evidence="1 2">
    <name type="scientific">Teichococcus oryzae</name>
    <dbReference type="NCBI Taxonomy" id="1608942"/>
    <lineage>
        <taxon>Bacteria</taxon>
        <taxon>Pseudomonadati</taxon>
        <taxon>Pseudomonadota</taxon>
        <taxon>Alphaproteobacteria</taxon>
        <taxon>Acetobacterales</taxon>
        <taxon>Roseomonadaceae</taxon>
        <taxon>Roseomonas</taxon>
    </lineage>
</organism>
<keyword evidence="2" id="KW-1185">Reference proteome</keyword>
<comment type="caution">
    <text evidence="1">The sequence shown here is derived from an EMBL/GenBank/DDBJ whole genome shotgun (WGS) entry which is preliminary data.</text>
</comment>
<gene>
    <name evidence="1" type="ORF">F0Q34_21215</name>
</gene>
<protein>
    <submittedName>
        <fullName evidence="1">Uncharacterized protein</fullName>
    </submittedName>
</protein>